<sequence length="73" mass="8637">NNTVAESSNTETNKDEKIKQLEQRIVELEQENKGKKEAEDKEEKHFEPKTLQELLDKEYPTKEDKEKVEDIGY</sequence>
<evidence type="ECO:0000313" key="1">
    <source>
        <dbReference type="EMBL" id="CAG8838605.1"/>
    </source>
</evidence>
<keyword evidence="2" id="KW-1185">Reference proteome</keyword>
<evidence type="ECO:0000313" key="2">
    <source>
        <dbReference type="Proteomes" id="UP000789920"/>
    </source>
</evidence>
<accession>A0ACA9SFW3</accession>
<dbReference type="Proteomes" id="UP000789920">
    <property type="component" value="Unassembled WGS sequence"/>
</dbReference>
<dbReference type="EMBL" id="CAJVQC010121063">
    <property type="protein sequence ID" value="CAG8838605.1"/>
    <property type="molecule type" value="Genomic_DNA"/>
</dbReference>
<feature type="non-terminal residue" evidence="1">
    <location>
        <position position="1"/>
    </location>
</feature>
<feature type="non-terminal residue" evidence="1">
    <location>
        <position position="73"/>
    </location>
</feature>
<proteinExistence type="predicted"/>
<reference evidence="1" key="1">
    <citation type="submission" date="2021-06" db="EMBL/GenBank/DDBJ databases">
        <authorList>
            <person name="Kallberg Y."/>
            <person name="Tangrot J."/>
            <person name="Rosling A."/>
        </authorList>
    </citation>
    <scope>NUCLEOTIDE SEQUENCE</scope>
    <source>
        <strain evidence="1">MA461A</strain>
    </source>
</reference>
<gene>
    <name evidence="1" type="ORF">RPERSI_LOCUS30737</name>
</gene>
<organism evidence="1 2">
    <name type="scientific">Racocetra persica</name>
    <dbReference type="NCBI Taxonomy" id="160502"/>
    <lineage>
        <taxon>Eukaryota</taxon>
        <taxon>Fungi</taxon>
        <taxon>Fungi incertae sedis</taxon>
        <taxon>Mucoromycota</taxon>
        <taxon>Glomeromycotina</taxon>
        <taxon>Glomeromycetes</taxon>
        <taxon>Diversisporales</taxon>
        <taxon>Gigasporaceae</taxon>
        <taxon>Racocetra</taxon>
    </lineage>
</organism>
<protein>
    <submittedName>
        <fullName evidence="1">69_t:CDS:1</fullName>
    </submittedName>
</protein>
<comment type="caution">
    <text evidence="1">The sequence shown here is derived from an EMBL/GenBank/DDBJ whole genome shotgun (WGS) entry which is preliminary data.</text>
</comment>
<name>A0ACA9SFW3_9GLOM</name>